<feature type="region of interest" description="Disordered" evidence="1">
    <location>
        <begin position="333"/>
        <end position="353"/>
    </location>
</feature>
<name>A0ABQ8IR80_DERPT</name>
<feature type="compositionally biased region" description="Polar residues" evidence="1">
    <location>
        <begin position="502"/>
        <end position="521"/>
    </location>
</feature>
<evidence type="ECO:0000313" key="2">
    <source>
        <dbReference type="EMBL" id="KAH9412831.1"/>
    </source>
</evidence>
<dbReference type="InterPro" id="IPR027417">
    <property type="entry name" value="P-loop_NTPase"/>
</dbReference>
<dbReference type="Proteomes" id="UP000887458">
    <property type="component" value="Unassembled WGS sequence"/>
</dbReference>
<protein>
    <submittedName>
        <fullName evidence="2">Uncharacterized protein</fullName>
    </submittedName>
</protein>
<organism evidence="2 3">
    <name type="scientific">Dermatophagoides pteronyssinus</name>
    <name type="common">European house dust mite</name>
    <dbReference type="NCBI Taxonomy" id="6956"/>
    <lineage>
        <taxon>Eukaryota</taxon>
        <taxon>Metazoa</taxon>
        <taxon>Ecdysozoa</taxon>
        <taxon>Arthropoda</taxon>
        <taxon>Chelicerata</taxon>
        <taxon>Arachnida</taxon>
        <taxon>Acari</taxon>
        <taxon>Acariformes</taxon>
        <taxon>Sarcoptiformes</taxon>
        <taxon>Astigmata</taxon>
        <taxon>Psoroptidia</taxon>
        <taxon>Analgoidea</taxon>
        <taxon>Pyroglyphidae</taxon>
        <taxon>Dermatophagoidinae</taxon>
        <taxon>Dermatophagoides</taxon>
    </lineage>
</organism>
<comment type="caution">
    <text evidence="2">The sequence shown here is derived from an EMBL/GenBank/DDBJ whole genome shotgun (WGS) entry which is preliminary data.</text>
</comment>
<dbReference type="SUPFAM" id="SSF52540">
    <property type="entry name" value="P-loop containing nucleoside triphosphate hydrolases"/>
    <property type="match status" value="1"/>
</dbReference>
<evidence type="ECO:0000256" key="1">
    <source>
        <dbReference type="SAM" id="MobiDB-lite"/>
    </source>
</evidence>
<dbReference type="EMBL" id="NJHN03000128">
    <property type="protein sequence ID" value="KAH9412831.1"/>
    <property type="molecule type" value="Genomic_DNA"/>
</dbReference>
<feature type="compositionally biased region" description="Polar residues" evidence="1">
    <location>
        <begin position="394"/>
        <end position="412"/>
    </location>
</feature>
<feature type="compositionally biased region" description="Low complexity" evidence="1">
    <location>
        <begin position="490"/>
        <end position="501"/>
    </location>
</feature>
<evidence type="ECO:0000313" key="3">
    <source>
        <dbReference type="Proteomes" id="UP000887458"/>
    </source>
</evidence>
<sequence>MSQSPLYHRITQKILVIGPSGCGKTNLITSILSRTNCPYQYHCQQQQQSMNGRNGDCGVNCEKHNETTTTTADTNNIIKQCYYSQTVQFREIEIQLKVFERTCNGQLDRSTIQPYYHRLDAIIGVYDLLNYQQSFNQMRMALDSILALYNNDNGNGNQRPTVFVLGNVGDNYRRCRQYRNPYDEVKEYVNRIGAIQLFNYCYSTQHIKAFHHVFMGCFAYHGNSFIYDERSISKLVDNFDFKRIPQSSSTNAQSSLSSSTTLYPKSINDKIKSVVNLVASPSTEQSSSSTVDDDDQPFYQKVIPKLTRIIFNTKPSILNNDETTIVQYRSPIMQQQQQKPASDYQPPPPPPTVPTIRLNHRTSPISYPHHHHRSSPSTIAKRMIKPKSIQLLTNLPPSSQQQWKPLKPSTTIKSKHPNHKQQLSIQTPTTKTTTQSPRETYMTLSFEEPKTNLSNEPRYHPASRLQQQQQRNGRNVKEPLPSLMNKRNVQQQQQQRQQGRRSTTTTIPNSSKVRSYHQQSY</sequence>
<accession>A0ABQ8IR80</accession>
<feature type="non-terminal residue" evidence="2">
    <location>
        <position position="521"/>
    </location>
</feature>
<reference evidence="2 3" key="1">
    <citation type="journal article" date="2018" name="J. Allergy Clin. Immunol.">
        <title>High-quality assembly of Dermatophagoides pteronyssinus genome and transcriptome reveals a wide range of novel allergens.</title>
        <authorList>
            <person name="Liu X.Y."/>
            <person name="Yang K.Y."/>
            <person name="Wang M.Q."/>
            <person name="Kwok J.S."/>
            <person name="Zeng X."/>
            <person name="Yang Z."/>
            <person name="Xiao X.J."/>
            <person name="Lau C.P."/>
            <person name="Li Y."/>
            <person name="Huang Z.M."/>
            <person name="Ba J.G."/>
            <person name="Yim A.K."/>
            <person name="Ouyang C.Y."/>
            <person name="Ngai S.M."/>
            <person name="Chan T.F."/>
            <person name="Leung E.L."/>
            <person name="Liu L."/>
            <person name="Liu Z.G."/>
            <person name="Tsui S.K."/>
        </authorList>
    </citation>
    <scope>NUCLEOTIDE SEQUENCE [LARGE SCALE GENOMIC DNA]</scope>
    <source>
        <strain evidence="2">Derp</strain>
    </source>
</reference>
<dbReference type="Gene3D" id="3.40.50.300">
    <property type="entry name" value="P-loop containing nucleotide triphosphate hydrolases"/>
    <property type="match status" value="1"/>
</dbReference>
<proteinExistence type="predicted"/>
<feature type="region of interest" description="Disordered" evidence="1">
    <location>
        <begin position="394"/>
        <end position="521"/>
    </location>
</feature>
<reference evidence="2 3" key="2">
    <citation type="journal article" date="2022" name="Mol. Biol. Evol.">
        <title>Comparative Genomics Reveals Insights into the Divergent Evolution of Astigmatic Mites and Household Pest Adaptations.</title>
        <authorList>
            <person name="Xiong Q."/>
            <person name="Wan A.T."/>
            <person name="Liu X."/>
            <person name="Fung C.S."/>
            <person name="Xiao X."/>
            <person name="Malainual N."/>
            <person name="Hou J."/>
            <person name="Wang L."/>
            <person name="Wang M."/>
            <person name="Yang K.Y."/>
            <person name="Cui Y."/>
            <person name="Leung E.L."/>
            <person name="Nong W."/>
            <person name="Shin S.K."/>
            <person name="Au S.W."/>
            <person name="Jeong K.Y."/>
            <person name="Chew F.T."/>
            <person name="Hui J.H."/>
            <person name="Leung T.F."/>
            <person name="Tungtrongchitr A."/>
            <person name="Zhong N."/>
            <person name="Liu Z."/>
            <person name="Tsui S.K."/>
        </authorList>
    </citation>
    <scope>NUCLEOTIDE SEQUENCE [LARGE SCALE GENOMIC DNA]</scope>
    <source>
        <strain evidence="2">Derp</strain>
    </source>
</reference>
<gene>
    <name evidence="2" type="ORF">DERP_009813</name>
</gene>
<keyword evidence="3" id="KW-1185">Reference proteome</keyword>